<proteinExistence type="predicted"/>
<accession>A0A7K3M6U1</accession>
<evidence type="ECO:0000256" key="1">
    <source>
        <dbReference type="SAM" id="MobiDB-lite"/>
    </source>
</evidence>
<keyword evidence="3" id="KW-1185">Reference proteome</keyword>
<feature type="region of interest" description="Disordered" evidence="1">
    <location>
        <begin position="1"/>
        <end position="21"/>
    </location>
</feature>
<name>A0A7K3M6U1_9ACTN</name>
<evidence type="ECO:0000313" key="2">
    <source>
        <dbReference type="EMBL" id="NDL59033.1"/>
    </source>
</evidence>
<gene>
    <name evidence="2" type="ORF">F7O44_18360</name>
</gene>
<sequence length="60" mass="6810">MQGGEHRESRDEQGLSNDETRFTCGCRTSREEYHDGSIEHVVIRHDGKLLSHETIGERGA</sequence>
<evidence type="ECO:0000313" key="3">
    <source>
        <dbReference type="Proteomes" id="UP000460435"/>
    </source>
</evidence>
<comment type="caution">
    <text evidence="2">The sequence shown here is derived from an EMBL/GenBank/DDBJ whole genome shotgun (WGS) entry which is preliminary data.</text>
</comment>
<dbReference type="AlphaFoldDB" id="A0A7K3M6U1"/>
<reference evidence="2 3" key="1">
    <citation type="submission" date="2019-11" db="EMBL/GenBank/DDBJ databases">
        <authorList>
            <person name="Li X.-J."/>
            <person name="Feng X.-M."/>
        </authorList>
    </citation>
    <scope>NUCLEOTIDE SEQUENCE [LARGE SCALE GENOMIC DNA]</scope>
    <source>
        <strain evidence="2 3">XMNu-373</strain>
    </source>
</reference>
<dbReference type="EMBL" id="WLZY01000006">
    <property type="protein sequence ID" value="NDL59033.1"/>
    <property type="molecule type" value="Genomic_DNA"/>
</dbReference>
<organism evidence="2 3">
    <name type="scientific">Phytoactinopolyspora mesophila</name>
    <dbReference type="NCBI Taxonomy" id="2650750"/>
    <lineage>
        <taxon>Bacteria</taxon>
        <taxon>Bacillati</taxon>
        <taxon>Actinomycetota</taxon>
        <taxon>Actinomycetes</taxon>
        <taxon>Jiangellales</taxon>
        <taxon>Jiangellaceae</taxon>
        <taxon>Phytoactinopolyspora</taxon>
    </lineage>
</organism>
<dbReference type="Proteomes" id="UP000460435">
    <property type="component" value="Unassembled WGS sequence"/>
</dbReference>
<protein>
    <submittedName>
        <fullName evidence="2">Uncharacterized protein</fullName>
    </submittedName>
</protein>